<gene>
    <name evidence="10" type="primary">murF</name>
    <name evidence="15" type="ORF">AL01_02830</name>
</gene>
<dbReference type="UniPathway" id="UPA00219"/>
<evidence type="ECO:0000259" key="13">
    <source>
        <dbReference type="Pfam" id="PF02875"/>
    </source>
</evidence>
<evidence type="ECO:0000256" key="3">
    <source>
        <dbReference type="ARBA" id="ARBA00022618"/>
    </source>
</evidence>
<dbReference type="EC" id="6.3.2.10" evidence="10 11"/>
<dbReference type="OrthoDB" id="9800958at2"/>
<dbReference type="HAMAP" id="MF_02019">
    <property type="entry name" value="MurF"/>
    <property type="match status" value="1"/>
</dbReference>
<dbReference type="InterPro" id="IPR013221">
    <property type="entry name" value="Mur_ligase_cen"/>
</dbReference>
<dbReference type="InterPro" id="IPR051046">
    <property type="entry name" value="MurCDEF_CellWall_CoF430Synth"/>
</dbReference>
<dbReference type="PANTHER" id="PTHR43024:SF1">
    <property type="entry name" value="UDP-N-ACETYLMURAMOYL-TRIPEPTIDE--D-ALANYL-D-ALANINE LIGASE"/>
    <property type="match status" value="1"/>
</dbReference>
<sequence length="471" mass="49388">MPASPTLWTSQELRDATQGQLPGEVKVHGVCIDTRTLQPGDLFIALIGHNSDGHRYLKQALEAGASCVMAHDKTAIAEAGLADDPRLLQVDDTMRALEDLGRYRRSQFTGKVIAITGSVGKTTTKNMLATALVPYGQVHASVASFNNHWGVPLTLARLPKEASFCISEVGMNHPGEIAPLAAQIRPNIGVISTIGNAHLGHMGSIDAIAKEKATLFAALPASGMALCPENSQGLARLKDALPAGTPLWQVGMTEQATVQITDLACTAEGSHFHLVTPQGEVDVELKPPGPHLARNAALALGVIAALGLSPAAGANALRHFLPEAGRGQQRLLPGNVTLLDESYNASGPSICAAIETLALMPAGRHLAALGDIRELGQFADAEHRALAEPLTKHNILTFCCGSHMKSLYEALPPSLQGGYAETSAQLASLLQPALRDGDVLLVKGSLGSNMRTLIALLEQPVPATPHAPESA</sequence>
<dbReference type="GO" id="GO:0071555">
    <property type="term" value="P:cell wall organization"/>
    <property type="evidence" value="ECO:0007669"/>
    <property type="project" value="UniProtKB-KW"/>
</dbReference>
<evidence type="ECO:0000259" key="12">
    <source>
        <dbReference type="Pfam" id="PF01225"/>
    </source>
</evidence>
<dbReference type="InterPro" id="IPR005863">
    <property type="entry name" value="UDP-N-AcMur_synth"/>
</dbReference>
<dbReference type="AlphaFoldDB" id="A0A1S8GSB1"/>
<keyword evidence="3 10" id="KW-0132">Cell division</keyword>
<dbReference type="GO" id="GO:0008360">
    <property type="term" value="P:regulation of cell shape"/>
    <property type="evidence" value="ECO:0007669"/>
    <property type="project" value="UniProtKB-KW"/>
</dbReference>
<dbReference type="Proteomes" id="UP000200980">
    <property type="component" value="Unassembled WGS sequence"/>
</dbReference>
<evidence type="ECO:0000256" key="5">
    <source>
        <dbReference type="ARBA" id="ARBA00022840"/>
    </source>
</evidence>
<feature type="domain" description="Mur ligase central" evidence="14">
    <location>
        <begin position="115"/>
        <end position="302"/>
    </location>
</feature>
<evidence type="ECO:0000256" key="1">
    <source>
        <dbReference type="ARBA" id="ARBA00022490"/>
    </source>
</evidence>
<keyword evidence="2 10" id="KW-0436">Ligase</keyword>
<evidence type="ECO:0000256" key="10">
    <source>
        <dbReference type="HAMAP-Rule" id="MF_02019"/>
    </source>
</evidence>
<dbReference type="GO" id="GO:0005524">
    <property type="term" value="F:ATP binding"/>
    <property type="evidence" value="ECO:0007669"/>
    <property type="project" value="UniProtKB-UniRule"/>
</dbReference>
<evidence type="ECO:0000256" key="11">
    <source>
        <dbReference type="RuleBase" id="RU004136"/>
    </source>
</evidence>
<comment type="function">
    <text evidence="10 11">Involved in cell wall formation. Catalyzes the final step in the synthesis of UDP-N-acetylmuramoyl-pentapeptide, the precursor of murein.</text>
</comment>
<dbReference type="InterPro" id="IPR036615">
    <property type="entry name" value="Mur_ligase_C_dom_sf"/>
</dbReference>
<dbReference type="Gene3D" id="3.40.1190.10">
    <property type="entry name" value="Mur-like, catalytic domain"/>
    <property type="match status" value="1"/>
</dbReference>
<proteinExistence type="inferred from homology"/>
<dbReference type="Pfam" id="PF08245">
    <property type="entry name" value="Mur_ligase_M"/>
    <property type="match status" value="1"/>
</dbReference>
<organism evidence="15 16">
    <name type="scientific">Bombella intestini</name>
    <dbReference type="NCBI Taxonomy" id="1539051"/>
    <lineage>
        <taxon>Bacteria</taxon>
        <taxon>Pseudomonadati</taxon>
        <taxon>Pseudomonadota</taxon>
        <taxon>Alphaproteobacteria</taxon>
        <taxon>Acetobacterales</taxon>
        <taxon>Acetobacteraceae</taxon>
        <taxon>Bombella</taxon>
    </lineage>
</organism>
<dbReference type="InterPro" id="IPR000713">
    <property type="entry name" value="Mur_ligase_N"/>
</dbReference>
<dbReference type="GO" id="GO:0008766">
    <property type="term" value="F:UDP-N-acetylmuramoylalanyl-D-glutamyl-2,6-diaminopimelate-D-alanyl-D-alanine ligase activity"/>
    <property type="evidence" value="ECO:0007669"/>
    <property type="project" value="RHEA"/>
</dbReference>
<dbReference type="InterPro" id="IPR004101">
    <property type="entry name" value="Mur_ligase_C"/>
</dbReference>
<keyword evidence="7 10" id="KW-0573">Peptidoglycan synthesis</keyword>
<name>A0A1S8GSB1_9PROT</name>
<dbReference type="Pfam" id="PF02875">
    <property type="entry name" value="Mur_ligase_C"/>
    <property type="match status" value="1"/>
</dbReference>
<keyword evidence="8 10" id="KW-0131">Cell cycle</keyword>
<dbReference type="GO" id="GO:0005737">
    <property type="term" value="C:cytoplasm"/>
    <property type="evidence" value="ECO:0007669"/>
    <property type="project" value="UniProtKB-SubCell"/>
</dbReference>
<evidence type="ECO:0000256" key="6">
    <source>
        <dbReference type="ARBA" id="ARBA00022960"/>
    </source>
</evidence>
<dbReference type="PANTHER" id="PTHR43024">
    <property type="entry name" value="UDP-N-ACETYLMURAMOYL-TRIPEPTIDE--D-ALANYL-D-ALANINE LIGASE"/>
    <property type="match status" value="1"/>
</dbReference>
<keyword evidence="9 10" id="KW-0961">Cell wall biogenesis/degradation</keyword>
<evidence type="ECO:0000256" key="9">
    <source>
        <dbReference type="ARBA" id="ARBA00023316"/>
    </source>
</evidence>
<dbReference type="SUPFAM" id="SSF53244">
    <property type="entry name" value="MurD-like peptide ligases, peptide-binding domain"/>
    <property type="match status" value="1"/>
</dbReference>
<dbReference type="SUPFAM" id="SSF63418">
    <property type="entry name" value="MurE/MurF N-terminal domain"/>
    <property type="match status" value="1"/>
</dbReference>
<keyword evidence="1 10" id="KW-0963">Cytoplasm</keyword>
<dbReference type="GO" id="GO:0051301">
    <property type="term" value="P:cell division"/>
    <property type="evidence" value="ECO:0007669"/>
    <property type="project" value="UniProtKB-KW"/>
</dbReference>
<dbReference type="NCBIfam" id="TIGR01143">
    <property type="entry name" value="murF"/>
    <property type="match status" value="1"/>
</dbReference>
<reference evidence="15 16" key="1">
    <citation type="journal article" date="2016" name="PLoS ONE">
        <title>Whole-Genome Sequence Analysis of Bombella intestini LMG 28161T, a Novel Acetic Acid Bacterium Isolated from the Crop of a Red-Tailed Bumble Bee, Bombus lapidarius.</title>
        <authorList>
            <person name="Li L."/>
            <person name="Illeghems K."/>
            <person name="Van Kerrebroeck S."/>
            <person name="Borremans W."/>
            <person name="Cleenwerck I."/>
            <person name="Smagghe G."/>
            <person name="De Vuyst L."/>
            <person name="Vandamme P."/>
        </authorList>
    </citation>
    <scope>NUCLEOTIDE SEQUENCE [LARGE SCALE GENOMIC DNA]</scope>
    <source>
        <strain evidence="15 16">R-52487</strain>
    </source>
</reference>
<evidence type="ECO:0000313" key="15">
    <source>
        <dbReference type="EMBL" id="OOL19900.1"/>
    </source>
</evidence>
<comment type="subcellular location">
    <subcellularLocation>
        <location evidence="10 11">Cytoplasm</location>
    </subcellularLocation>
</comment>
<keyword evidence="5 10" id="KW-0067">ATP-binding</keyword>
<keyword evidence="6 10" id="KW-0133">Cell shape</keyword>
<evidence type="ECO:0000313" key="16">
    <source>
        <dbReference type="Proteomes" id="UP000200980"/>
    </source>
</evidence>
<dbReference type="Pfam" id="PF01225">
    <property type="entry name" value="Mur_ligase"/>
    <property type="match status" value="1"/>
</dbReference>
<comment type="similarity">
    <text evidence="10">Belongs to the MurCDEF family. MurF subfamily.</text>
</comment>
<comment type="catalytic activity">
    <reaction evidence="10 11">
        <text>D-alanyl-D-alanine + UDP-N-acetyl-alpha-D-muramoyl-L-alanyl-gamma-D-glutamyl-meso-2,6-diaminopimelate + ATP = UDP-N-acetyl-alpha-D-muramoyl-L-alanyl-gamma-D-glutamyl-meso-2,6-diaminopimeloyl-D-alanyl-D-alanine + ADP + phosphate + H(+)</text>
        <dbReference type="Rhea" id="RHEA:28374"/>
        <dbReference type="ChEBI" id="CHEBI:15378"/>
        <dbReference type="ChEBI" id="CHEBI:30616"/>
        <dbReference type="ChEBI" id="CHEBI:43474"/>
        <dbReference type="ChEBI" id="CHEBI:57822"/>
        <dbReference type="ChEBI" id="CHEBI:61386"/>
        <dbReference type="ChEBI" id="CHEBI:83905"/>
        <dbReference type="ChEBI" id="CHEBI:456216"/>
        <dbReference type="EC" id="6.3.2.10"/>
    </reaction>
</comment>
<dbReference type="RefSeq" id="WP_077395705.1">
    <property type="nucleotide sequence ID" value="NZ_JATM01000001.1"/>
</dbReference>
<evidence type="ECO:0000259" key="14">
    <source>
        <dbReference type="Pfam" id="PF08245"/>
    </source>
</evidence>
<dbReference type="SUPFAM" id="SSF53623">
    <property type="entry name" value="MurD-like peptide ligases, catalytic domain"/>
    <property type="match status" value="1"/>
</dbReference>
<evidence type="ECO:0000256" key="2">
    <source>
        <dbReference type="ARBA" id="ARBA00022598"/>
    </source>
</evidence>
<keyword evidence="16" id="KW-1185">Reference proteome</keyword>
<dbReference type="Gene3D" id="3.90.190.20">
    <property type="entry name" value="Mur ligase, C-terminal domain"/>
    <property type="match status" value="1"/>
</dbReference>
<evidence type="ECO:0000256" key="8">
    <source>
        <dbReference type="ARBA" id="ARBA00023306"/>
    </source>
</evidence>
<feature type="domain" description="Mur ligase C-terminal" evidence="13">
    <location>
        <begin position="334"/>
        <end position="445"/>
    </location>
</feature>
<dbReference type="EMBL" id="JATM01000001">
    <property type="protein sequence ID" value="OOL19900.1"/>
    <property type="molecule type" value="Genomic_DNA"/>
</dbReference>
<dbReference type="STRING" id="1539051.AL01_02830"/>
<comment type="pathway">
    <text evidence="10 11">Cell wall biogenesis; peptidoglycan biosynthesis.</text>
</comment>
<accession>A0A1S8GSB1</accession>
<comment type="caution">
    <text evidence="15">The sequence shown here is derived from an EMBL/GenBank/DDBJ whole genome shotgun (WGS) entry which is preliminary data.</text>
</comment>
<protein>
    <recommendedName>
        <fullName evidence="10 11">UDP-N-acetylmuramoyl-tripeptide--D-alanyl-D-alanine ligase</fullName>
        <ecNumber evidence="10 11">6.3.2.10</ecNumber>
    </recommendedName>
    <alternativeName>
        <fullName evidence="10">D-alanyl-D-alanine-adding enzyme</fullName>
    </alternativeName>
</protein>
<dbReference type="InterPro" id="IPR035911">
    <property type="entry name" value="MurE/MurF_N"/>
</dbReference>
<dbReference type="GO" id="GO:0047480">
    <property type="term" value="F:UDP-N-acetylmuramoyl-tripeptide-D-alanyl-D-alanine ligase activity"/>
    <property type="evidence" value="ECO:0007669"/>
    <property type="project" value="UniProtKB-UniRule"/>
</dbReference>
<dbReference type="Gene3D" id="3.40.1390.10">
    <property type="entry name" value="MurE/MurF, N-terminal domain"/>
    <property type="match status" value="1"/>
</dbReference>
<feature type="domain" description="Mur ligase N-terminal catalytic" evidence="12">
    <location>
        <begin position="26"/>
        <end position="100"/>
    </location>
</feature>
<dbReference type="GO" id="GO:0009252">
    <property type="term" value="P:peptidoglycan biosynthetic process"/>
    <property type="evidence" value="ECO:0007669"/>
    <property type="project" value="UniProtKB-UniRule"/>
</dbReference>
<evidence type="ECO:0000256" key="4">
    <source>
        <dbReference type="ARBA" id="ARBA00022741"/>
    </source>
</evidence>
<dbReference type="InterPro" id="IPR036565">
    <property type="entry name" value="Mur-like_cat_sf"/>
</dbReference>
<feature type="binding site" evidence="10">
    <location>
        <begin position="117"/>
        <end position="123"/>
    </location>
    <ligand>
        <name>ATP</name>
        <dbReference type="ChEBI" id="CHEBI:30616"/>
    </ligand>
</feature>
<keyword evidence="4 10" id="KW-0547">Nucleotide-binding</keyword>
<evidence type="ECO:0000256" key="7">
    <source>
        <dbReference type="ARBA" id="ARBA00022984"/>
    </source>
</evidence>